<evidence type="ECO:0000256" key="3">
    <source>
        <dbReference type="ARBA" id="ARBA00022989"/>
    </source>
</evidence>
<feature type="transmembrane region" description="Helical" evidence="6">
    <location>
        <begin position="40"/>
        <end position="60"/>
    </location>
</feature>
<keyword evidence="2 6" id="KW-0812">Transmembrane</keyword>
<dbReference type="GO" id="GO:0005886">
    <property type="term" value="C:plasma membrane"/>
    <property type="evidence" value="ECO:0007669"/>
    <property type="project" value="UniProtKB-SubCell"/>
</dbReference>
<feature type="transmembrane region" description="Helical" evidence="6">
    <location>
        <begin position="301"/>
        <end position="319"/>
    </location>
</feature>
<feature type="transmembrane region" description="Helical" evidence="6">
    <location>
        <begin position="221"/>
        <end position="242"/>
    </location>
</feature>
<proteinExistence type="predicted"/>
<feature type="domain" description="Major facilitator superfamily (MFS) profile" evidence="7">
    <location>
        <begin position="1"/>
        <end position="457"/>
    </location>
</feature>
<dbReference type="Gene3D" id="1.20.1720.10">
    <property type="entry name" value="Multidrug resistance protein D"/>
    <property type="match status" value="1"/>
</dbReference>
<keyword evidence="9" id="KW-1185">Reference proteome</keyword>
<dbReference type="STRING" id="1428644.BIV57_09500"/>
<dbReference type="PROSITE" id="PS50850">
    <property type="entry name" value="MFS"/>
    <property type="match status" value="1"/>
</dbReference>
<dbReference type="Proteomes" id="UP000243342">
    <property type="component" value="Unassembled WGS sequence"/>
</dbReference>
<sequence length="457" mass="45992">MLAVLLVGQFMTLLDVYIANIALPSISTDLHATGSELQLVVGGFVVAYAMLLITGARLGALYGRRRMYLAGIAGFTLASLGCGLAPTAAALIAFRVVQGAGAAVLVPQIMSVIQVNFRGRARATALGLYTVVLSAGAVAGLVIGGAVVGADLFGAHWRPAFLVNVPIGAVLLALVPRLVPADPRRAPGAPARRLDPLGLVLAVSAVVALVLPLVLGRQLGWPAWTFAAMAGGVLLGAAFWAAEKRIAARGGDPLLDPASLRTPGLGVGAIAIVCCAAPYGALLFVLALHLQADLGYGPMRAGLTFLPFAAAFGLVGLGWRRLPARVHGLLPAAGALLSVPALLGIAAGLRDGTGPGPLAWTAFTLFGAALGLIVSPALNQSLAKVEPRHAADASGLLTTAMQVGQLAGMTGVGALYLGLAGPGARTAGHAVAASGVLEAGLMLLGVLTALALRRATR</sequence>
<dbReference type="Gene3D" id="1.20.1250.20">
    <property type="entry name" value="MFS general substrate transporter like domains"/>
    <property type="match status" value="1"/>
</dbReference>
<evidence type="ECO:0000313" key="8">
    <source>
        <dbReference type="EMBL" id="OIV37833.1"/>
    </source>
</evidence>
<dbReference type="InterPro" id="IPR011701">
    <property type="entry name" value="MFS"/>
</dbReference>
<evidence type="ECO:0000256" key="6">
    <source>
        <dbReference type="SAM" id="Phobius"/>
    </source>
</evidence>
<feature type="transmembrane region" description="Helical" evidence="6">
    <location>
        <begin position="431"/>
        <end position="452"/>
    </location>
</feature>
<feature type="transmembrane region" description="Helical" evidence="6">
    <location>
        <begin position="358"/>
        <end position="378"/>
    </location>
</feature>
<feature type="transmembrane region" description="Helical" evidence="6">
    <location>
        <begin position="125"/>
        <end position="150"/>
    </location>
</feature>
<evidence type="ECO:0000259" key="7">
    <source>
        <dbReference type="PROSITE" id="PS50850"/>
    </source>
</evidence>
<dbReference type="SUPFAM" id="SSF103473">
    <property type="entry name" value="MFS general substrate transporter"/>
    <property type="match status" value="1"/>
</dbReference>
<dbReference type="Pfam" id="PF07690">
    <property type="entry name" value="MFS_1"/>
    <property type="match status" value="1"/>
</dbReference>
<evidence type="ECO:0000256" key="1">
    <source>
        <dbReference type="ARBA" id="ARBA00004651"/>
    </source>
</evidence>
<feature type="transmembrane region" description="Helical" evidence="6">
    <location>
        <begin position="67"/>
        <end position="86"/>
    </location>
</feature>
<dbReference type="EMBL" id="MLCF01000043">
    <property type="protein sequence ID" value="OIV37833.1"/>
    <property type="molecule type" value="Genomic_DNA"/>
</dbReference>
<comment type="subcellular location">
    <subcellularLocation>
        <location evidence="1">Cell membrane</location>
        <topology evidence="1">Multi-pass membrane protein</topology>
    </subcellularLocation>
</comment>
<evidence type="ECO:0000256" key="4">
    <source>
        <dbReference type="ARBA" id="ARBA00023136"/>
    </source>
</evidence>
<evidence type="ECO:0000313" key="9">
    <source>
        <dbReference type="Proteomes" id="UP000243342"/>
    </source>
</evidence>
<feature type="transmembrane region" description="Helical" evidence="6">
    <location>
        <begin position="196"/>
        <end position="215"/>
    </location>
</feature>
<dbReference type="AlphaFoldDB" id="A0A1J7BWJ9"/>
<dbReference type="PANTHER" id="PTHR42718:SF39">
    <property type="entry name" value="ACTINORHODIN TRANSPORTER-RELATED"/>
    <property type="match status" value="1"/>
</dbReference>
<feature type="transmembrane region" description="Helical" evidence="6">
    <location>
        <begin position="92"/>
        <end position="113"/>
    </location>
</feature>
<comment type="caution">
    <text evidence="8">The sequence shown here is derived from an EMBL/GenBank/DDBJ whole genome shotgun (WGS) entry which is preliminary data.</text>
</comment>
<feature type="transmembrane region" description="Helical" evidence="6">
    <location>
        <begin position="326"/>
        <end position="346"/>
    </location>
</feature>
<feature type="transmembrane region" description="Helical" evidence="6">
    <location>
        <begin position="263"/>
        <end position="289"/>
    </location>
</feature>
<keyword evidence="4 6" id="KW-0472">Membrane</keyword>
<dbReference type="InterPro" id="IPR036259">
    <property type="entry name" value="MFS_trans_sf"/>
</dbReference>
<evidence type="ECO:0000256" key="2">
    <source>
        <dbReference type="ARBA" id="ARBA00022692"/>
    </source>
</evidence>
<feature type="transmembrane region" description="Helical" evidence="6">
    <location>
        <begin position="399"/>
        <end position="419"/>
    </location>
</feature>
<gene>
    <name evidence="8" type="ORF">BIV57_09500</name>
</gene>
<evidence type="ECO:0000256" key="5">
    <source>
        <dbReference type="ARBA" id="ARBA00023251"/>
    </source>
</evidence>
<keyword evidence="5" id="KW-0046">Antibiotic resistance</keyword>
<protein>
    <recommendedName>
        <fullName evidence="7">Major facilitator superfamily (MFS) profile domain-containing protein</fullName>
    </recommendedName>
</protein>
<accession>A0A1J7BWJ9</accession>
<dbReference type="PRINTS" id="PR01036">
    <property type="entry name" value="TCRTETB"/>
</dbReference>
<dbReference type="GO" id="GO:0046677">
    <property type="term" value="P:response to antibiotic"/>
    <property type="evidence" value="ECO:0007669"/>
    <property type="project" value="UniProtKB-KW"/>
</dbReference>
<dbReference type="PANTHER" id="PTHR42718">
    <property type="entry name" value="MAJOR FACILITATOR SUPERFAMILY MULTIDRUG TRANSPORTER MFSC"/>
    <property type="match status" value="1"/>
</dbReference>
<dbReference type="CDD" id="cd17321">
    <property type="entry name" value="MFS_MMR_MDR_like"/>
    <property type="match status" value="1"/>
</dbReference>
<dbReference type="OrthoDB" id="783189at2"/>
<organism evidence="8 9">
    <name type="scientific">Mangrovactinospora gilvigrisea</name>
    <dbReference type="NCBI Taxonomy" id="1428644"/>
    <lineage>
        <taxon>Bacteria</taxon>
        <taxon>Bacillati</taxon>
        <taxon>Actinomycetota</taxon>
        <taxon>Actinomycetes</taxon>
        <taxon>Kitasatosporales</taxon>
        <taxon>Streptomycetaceae</taxon>
        <taxon>Mangrovactinospora</taxon>
    </lineage>
</organism>
<dbReference type="GO" id="GO:0022857">
    <property type="term" value="F:transmembrane transporter activity"/>
    <property type="evidence" value="ECO:0007669"/>
    <property type="project" value="InterPro"/>
</dbReference>
<name>A0A1J7BWJ9_9ACTN</name>
<keyword evidence="3 6" id="KW-1133">Transmembrane helix</keyword>
<reference evidence="8 9" key="1">
    <citation type="submission" date="2016-10" db="EMBL/GenBank/DDBJ databases">
        <title>Genome sequence of Streptomyces gilvigriseus MUSC 26.</title>
        <authorList>
            <person name="Lee L.-H."/>
            <person name="Ser H.-L."/>
        </authorList>
    </citation>
    <scope>NUCLEOTIDE SEQUENCE [LARGE SCALE GENOMIC DNA]</scope>
    <source>
        <strain evidence="8 9">MUSC 26</strain>
    </source>
</reference>
<dbReference type="InterPro" id="IPR020846">
    <property type="entry name" value="MFS_dom"/>
</dbReference>
<feature type="transmembrane region" description="Helical" evidence="6">
    <location>
        <begin position="156"/>
        <end position="175"/>
    </location>
</feature>